<keyword evidence="3" id="KW-1185">Reference proteome</keyword>
<name>T2G8R3_MEGG1</name>
<evidence type="ECO:0000256" key="1">
    <source>
        <dbReference type="SAM" id="Phobius"/>
    </source>
</evidence>
<dbReference type="STRING" id="1121448.DGI_0376"/>
<keyword evidence="1" id="KW-0472">Membrane</keyword>
<dbReference type="OrthoDB" id="9787143at2"/>
<evidence type="ECO:0000313" key="2">
    <source>
        <dbReference type="EMBL" id="AGW12297.1"/>
    </source>
</evidence>
<keyword evidence="1" id="KW-1133">Transmembrane helix</keyword>
<gene>
    <name evidence="2" type="ORF">DGI_0376</name>
</gene>
<dbReference type="Proteomes" id="UP000016587">
    <property type="component" value="Chromosome"/>
</dbReference>
<evidence type="ECO:0000313" key="3">
    <source>
        <dbReference type="Proteomes" id="UP000016587"/>
    </source>
</evidence>
<sequence>MNKPRPWIERRLFALAVLALAISGLGQMPIFKRYYIADIPGLAWTADFYVTHIIHYLAAAVFLALVALRAGEALASRRLGRISHLRMTRLHWAQLAAIAGLVLTGFIRVWKNLPTGGVSKGTGMAVDIGHLVLAMAWGGLALASWIIRRRSAGRLAP</sequence>
<reference evidence="3" key="2">
    <citation type="submission" date="2013-07" db="EMBL/GenBank/DDBJ databases">
        <authorList>
            <person name="Morais-Silva F.O."/>
            <person name="Rezende A.M."/>
            <person name="Pimentel C."/>
            <person name="Resende D.M."/>
            <person name="Santos C.I."/>
            <person name="Clemente C."/>
            <person name="de Oliveira L.M."/>
            <person name="da Silva S.M."/>
            <person name="Costa D.A."/>
            <person name="Varela-Raposo A."/>
            <person name="Horacio E.C.A."/>
            <person name="Matos M."/>
            <person name="Flores O."/>
            <person name="Ruiz J.C."/>
            <person name="Rodrigues-Pousada C."/>
        </authorList>
    </citation>
    <scope>NUCLEOTIDE SEQUENCE [LARGE SCALE GENOMIC DNA]</scope>
    <source>
        <strain evidence="3">ATCC 19364 / DSM 1382 / NCIMB 9332 / VKM B-1759</strain>
    </source>
</reference>
<dbReference type="PATRIC" id="fig|1121448.10.peg.377"/>
<feature type="transmembrane region" description="Helical" evidence="1">
    <location>
        <begin position="50"/>
        <end position="71"/>
    </location>
</feature>
<feature type="transmembrane region" description="Helical" evidence="1">
    <location>
        <begin position="92"/>
        <end position="110"/>
    </location>
</feature>
<proteinExistence type="predicted"/>
<dbReference type="EMBL" id="CP006585">
    <property type="protein sequence ID" value="AGW12297.1"/>
    <property type="molecule type" value="Genomic_DNA"/>
</dbReference>
<dbReference type="KEGG" id="dgg:DGI_0376"/>
<accession>T2G8R3</accession>
<evidence type="ECO:0008006" key="4">
    <source>
        <dbReference type="Google" id="ProtNLM"/>
    </source>
</evidence>
<keyword evidence="1" id="KW-0812">Transmembrane</keyword>
<feature type="transmembrane region" description="Helical" evidence="1">
    <location>
        <begin position="130"/>
        <end position="147"/>
    </location>
</feature>
<dbReference type="HOGENOM" id="CLU_141515_0_0_7"/>
<dbReference type="eggNOG" id="COG0437">
    <property type="taxonomic scope" value="Bacteria"/>
</dbReference>
<organism evidence="2 3">
    <name type="scientific">Megalodesulfovibrio gigas (strain ATCC 19364 / DSM 1382 / NCIMB 9332 / VKM B-1759)</name>
    <name type="common">Desulfovibrio gigas</name>
    <dbReference type="NCBI Taxonomy" id="1121448"/>
    <lineage>
        <taxon>Bacteria</taxon>
        <taxon>Pseudomonadati</taxon>
        <taxon>Thermodesulfobacteriota</taxon>
        <taxon>Desulfovibrionia</taxon>
        <taxon>Desulfovibrionales</taxon>
        <taxon>Desulfovibrionaceae</taxon>
        <taxon>Megalodesulfovibrio</taxon>
    </lineage>
</organism>
<dbReference type="AlphaFoldDB" id="T2G8R3"/>
<protein>
    <recommendedName>
        <fullName evidence="4">Iron-sulfur cluster-binding protein</fullName>
    </recommendedName>
</protein>
<dbReference type="RefSeq" id="WP_021758920.1">
    <property type="nucleotide sequence ID" value="NC_022444.1"/>
</dbReference>
<reference evidence="2 3" key="1">
    <citation type="journal article" date="2013" name="J. Bacteriol.">
        <title>Roles of HynAB and Ech, the only two hydrogenases found in the model sulfate reducer Desulfovibrio gigas.</title>
        <authorList>
            <person name="Morais-Silva F.O."/>
            <person name="Santos C.I."/>
            <person name="Rodrigues R."/>
            <person name="Pereira I.A."/>
            <person name="Rodrigues-Pousada C."/>
        </authorList>
    </citation>
    <scope>NUCLEOTIDE SEQUENCE [LARGE SCALE GENOMIC DNA]</scope>
    <source>
        <strain evidence="3">ATCC 19364 / DSM 1382 / NCIMB 9332 / VKM B-1759</strain>
    </source>
</reference>